<evidence type="ECO:0000259" key="7">
    <source>
        <dbReference type="Pfam" id="PF01551"/>
    </source>
</evidence>
<name>A0A9D6V1V4_9BACT</name>
<keyword evidence="2" id="KW-0645">Protease</keyword>
<evidence type="ECO:0000256" key="6">
    <source>
        <dbReference type="ARBA" id="ARBA00023049"/>
    </source>
</evidence>
<protein>
    <submittedName>
        <fullName evidence="8">M23 family metallopeptidase</fullName>
    </submittedName>
</protein>
<keyword evidence="5" id="KW-0862">Zinc</keyword>
<dbReference type="InterPro" id="IPR050570">
    <property type="entry name" value="Cell_wall_metabolism_enzyme"/>
</dbReference>
<evidence type="ECO:0000256" key="4">
    <source>
        <dbReference type="ARBA" id="ARBA00022801"/>
    </source>
</evidence>
<keyword evidence="4" id="KW-0378">Hydrolase</keyword>
<evidence type="ECO:0000313" key="8">
    <source>
        <dbReference type="EMBL" id="MBI5250536.1"/>
    </source>
</evidence>
<dbReference type="AlphaFoldDB" id="A0A9D6V1V4"/>
<evidence type="ECO:0000256" key="1">
    <source>
        <dbReference type="ARBA" id="ARBA00001947"/>
    </source>
</evidence>
<dbReference type="Pfam" id="PF01551">
    <property type="entry name" value="Peptidase_M23"/>
    <property type="match status" value="1"/>
</dbReference>
<organism evidence="8 9">
    <name type="scientific">Desulfomonile tiedjei</name>
    <dbReference type="NCBI Taxonomy" id="2358"/>
    <lineage>
        <taxon>Bacteria</taxon>
        <taxon>Pseudomonadati</taxon>
        <taxon>Thermodesulfobacteriota</taxon>
        <taxon>Desulfomonilia</taxon>
        <taxon>Desulfomonilales</taxon>
        <taxon>Desulfomonilaceae</taxon>
        <taxon>Desulfomonile</taxon>
    </lineage>
</organism>
<comment type="caution">
    <text evidence="8">The sequence shown here is derived from an EMBL/GenBank/DDBJ whole genome shotgun (WGS) entry which is preliminary data.</text>
</comment>
<dbReference type="InterPro" id="IPR016047">
    <property type="entry name" value="M23ase_b-sheet_dom"/>
</dbReference>
<dbReference type="InterPro" id="IPR011055">
    <property type="entry name" value="Dup_hybrid_motif"/>
</dbReference>
<reference evidence="8" key="1">
    <citation type="submission" date="2020-07" db="EMBL/GenBank/DDBJ databases">
        <title>Huge and variable diversity of episymbiotic CPR bacteria and DPANN archaea in groundwater ecosystems.</title>
        <authorList>
            <person name="He C.Y."/>
            <person name="Keren R."/>
            <person name="Whittaker M."/>
            <person name="Farag I.F."/>
            <person name="Doudna J."/>
            <person name="Cate J.H.D."/>
            <person name="Banfield J.F."/>
        </authorList>
    </citation>
    <scope>NUCLEOTIDE SEQUENCE</scope>
    <source>
        <strain evidence="8">NC_groundwater_1664_Pr3_B-0.1um_52_9</strain>
    </source>
</reference>
<dbReference type="SUPFAM" id="SSF51261">
    <property type="entry name" value="Duplicated hybrid motif"/>
    <property type="match status" value="1"/>
</dbReference>
<keyword evidence="3" id="KW-0479">Metal-binding</keyword>
<dbReference type="CDD" id="cd12797">
    <property type="entry name" value="M23_peptidase"/>
    <property type="match status" value="1"/>
</dbReference>
<evidence type="ECO:0000256" key="5">
    <source>
        <dbReference type="ARBA" id="ARBA00022833"/>
    </source>
</evidence>
<keyword evidence="6" id="KW-0482">Metalloprotease</keyword>
<evidence type="ECO:0000256" key="3">
    <source>
        <dbReference type="ARBA" id="ARBA00022723"/>
    </source>
</evidence>
<dbReference type="Proteomes" id="UP000807825">
    <property type="component" value="Unassembled WGS sequence"/>
</dbReference>
<dbReference type="GO" id="GO:0004222">
    <property type="term" value="F:metalloendopeptidase activity"/>
    <property type="evidence" value="ECO:0007669"/>
    <property type="project" value="TreeGrafter"/>
</dbReference>
<proteinExistence type="predicted"/>
<gene>
    <name evidence="8" type="ORF">HY912_13670</name>
</gene>
<evidence type="ECO:0000313" key="9">
    <source>
        <dbReference type="Proteomes" id="UP000807825"/>
    </source>
</evidence>
<dbReference type="PANTHER" id="PTHR21666:SF288">
    <property type="entry name" value="CELL DIVISION PROTEIN YTFB"/>
    <property type="match status" value="1"/>
</dbReference>
<dbReference type="EMBL" id="JACRDE010000358">
    <property type="protein sequence ID" value="MBI5250536.1"/>
    <property type="molecule type" value="Genomic_DNA"/>
</dbReference>
<dbReference type="Gene3D" id="3.10.450.350">
    <property type="match status" value="1"/>
</dbReference>
<evidence type="ECO:0000256" key="2">
    <source>
        <dbReference type="ARBA" id="ARBA00022670"/>
    </source>
</evidence>
<sequence>MEVTDQGDTISSLMSDNISDDAVAQKVAVRLAAIIRQHRAKPFDSNTALDPGCRYTINLDREGRFLKAAIELDAANVFHIMQDASALRSWKEEVVLDFKLETLVFQMRGTLDDSVSRAGEGTELASKIRHLFKWDIDFQSEAFRGDTCKVLFERRYADDRPSGYGRILCAVYEGKKTTKTAILFGDKYYNEKLEELKKDFLRTPLKKIRVTSHFGNRFHPVLRVWRKHMGVDYGAAEGTPVWSVASGVVTFAGRQNGYGNYVCVRHDNGFESRYGHLQRFEKDIRMGRRVKQGDQIGRVGMTGIATGPHLDFQLLEKGKHVNPLYVKMVQSLKTVPEPLAPRFASVLNDRLLSLNVNRVVLVNSTSRSRKSVVE</sequence>
<dbReference type="Gene3D" id="2.70.70.10">
    <property type="entry name" value="Glucose Permease (Domain IIA)"/>
    <property type="match status" value="1"/>
</dbReference>
<dbReference type="GO" id="GO:0046872">
    <property type="term" value="F:metal ion binding"/>
    <property type="evidence" value="ECO:0007669"/>
    <property type="project" value="UniProtKB-KW"/>
</dbReference>
<comment type="cofactor">
    <cofactor evidence="1">
        <name>Zn(2+)</name>
        <dbReference type="ChEBI" id="CHEBI:29105"/>
    </cofactor>
</comment>
<dbReference type="GO" id="GO:0006508">
    <property type="term" value="P:proteolysis"/>
    <property type="evidence" value="ECO:0007669"/>
    <property type="project" value="UniProtKB-KW"/>
</dbReference>
<feature type="domain" description="M23ase beta-sheet core" evidence="7">
    <location>
        <begin position="227"/>
        <end position="323"/>
    </location>
</feature>
<dbReference type="PANTHER" id="PTHR21666">
    <property type="entry name" value="PEPTIDASE-RELATED"/>
    <property type="match status" value="1"/>
</dbReference>
<accession>A0A9D6V1V4</accession>